<protein>
    <submittedName>
        <fullName evidence="2">Uncharacterized protein</fullName>
    </submittedName>
</protein>
<dbReference type="Gene3D" id="3.60.10.10">
    <property type="entry name" value="Endonuclease/exonuclease/phosphatase"/>
    <property type="match status" value="1"/>
</dbReference>
<gene>
    <name evidence="2" type="ORF">ADUPG1_006945</name>
</gene>
<dbReference type="InterPro" id="IPR036691">
    <property type="entry name" value="Endo/exonu/phosph_ase_sf"/>
</dbReference>
<dbReference type="Proteomes" id="UP001057375">
    <property type="component" value="Unassembled WGS sequence"/>
</dbReference>
<evidence type="ECO:0000313" key="2">
    <source>
        <dbReference type="EMBL" id="GKT32898.1"/>
    </source>
</evidence>
<name>A0ABQ5KK59_9EUKA</name>
<sequence length="295" mass="32561">MSKEMEAKRVAPRDITLEEDEEEKPNVGFCSSWKVLLIWVPVTLALCAACWLPFTITAIPSDSDLSDNITFSFWNVSGLDIPTIENGCKSITESQFVVLYGFPYRNDLSDEKDKLETIAKALRKVNDDDLFVPTFQLSEESGLGGTGVAIFSRFKVAETDRMTFSEIENTGGIVATIKTTSSDSQKFIVLAPFFNESASELTEQHTLFNEQISALALDGAEVIAIVNDFNSLTDTQTEGEITFSEVEAASTDDTVYVAGWNSSADVGVKYIEDIAIPSVSEPVHKFMRYYLSLDS</sequence>
<feature type="transmembrane region" description="Helical" evidence="1">
    <location>
        <begin position="35"/>
        <end position="54"/>
    </location>
</feature>
<keyword evidence="1" id="KW-0472">Membrane</keyword>
<proteinExistence type="predicted"/>
<evidence type="ECO:0000256" key="1">
    <source>
        <dbReference type="SAM" id="Phobius"/>
    </source>
</evidence>
<comment type="caution">
    <text evidence="2">The sequence shown here is derived from an EMBL/GenBank/DDBJ whole genome shotgun (WGS) entry which is preliminary data.</text>
</comment>
<organism evidence="2 3">
    <name type="scientific">Aduncisulcus paluster</name>
    <dbReference type="NCBI Taxonomy" id="2918883"/>
    <lineage>
        <taxon>Eukaryota</taxon>
        <taxon>Metamonada</taxon>
        <taxon>Carpediemonas-like organisms</taxon>
        <taxon>Aduncisulcus</taxon>
    </lineage>
</organism>
<accession>A0ABQ5KK59</accession>
<evidence type="ECO:0000313" key="3">
    <source>
        <dbReference type="Proteomes" id="UP001057375"/>
    </source>
</evidence>
<reference evidence="2" key="1">
    <citation type="submission" date="2022-03" db="EMBL/GenBank/DDBJ databases">
        <title>Draft genome sequence of Aduncisulcus paluster, a free-living microaerophilic Fornicata.</title>
        <authorList>
            <person name="Yuyama I."/>
            <person name="Kume K."/>
            <person name="Tamura T."/>
            <person name="Inagaki Y."/>
            <person name="Hashimoto T."/>
        </authorList>
    </citation>
    <scope>NUCLEOTIDE SEQUENCE</scope>
    <source>
        <strain evidence="2">NY0171</strain>
    </source>
</reference>
<dbReference type="EMBL" id="BQXS01010082">
    <property type="protein sequence ID" value="GKT32898.1"/>
    <property type="molecule type" value="Genomic_DNA"/>
</dbReference>
<dbReference type="SUPFAM" id="SSF56219">
    <property type="entry name" value="DNase I-like"/>
    <property type="match status" value="1"/>
</dbReference>
<keyword evidence="3" id="KW-1185">Reference proteome</keyword>
<keyword evidence="1" id="KW-1133">Transmembrane helix</keyword>
<keyword evidence="1" id="KW-0812">Transmembrane</keyword>